<dbReference type="AlphaFoldDB" id="A0A510KG98"/>
<dbReference type="RefSeq" id="WP_146964831.1">
    <property type="nucleotide sequence ID" value="NZ_AP019835.1"/>
</dbReference>
<proteinExistence type="predicted"/>
<dbReference type="GO" id="GO:0016301">
    <property type="term" value="F:kinase activity"/>
    <property type="evidence" value="ECO:0007669"/>
    <property type="project" value="UniProtKB-KW"/>
</dbReference>
<sequence>MTEIEILKKELKELRIELCTIREILKHNNIVNDEEFVEIFGAIDRKEGKEKLEEIKKKYEKKTK</sequence>
<dbReference type="Proteomes" id="UP000321501">
    <property type="component" value="Chromosome"/>
</dbReference>
<dbReference type="EMBL" id="AP019835">
    <property type="protein sequence ID" value="BBM50696.1"/>
    <property type="molecule type" value="Genomic_DNA"/>
</dbReference>
<evidence type="ECO:0000313" key="2">
    <source>
        <dbReference type="Proteomes" id="UP000321501"/>
    </source>
</evidence>
<organism evidence="1 2">
    <name type="scientific">Leptotrichia wadei</name>
    <dbReference type="NCBI Taxonomy" id="157687"/>
    <lineage>
        <taxon>Bacteria</taxon>
        <taxon>Fusobacteriati</taxon>
        <taxon>Fusobacteriota</taxon>
        <taxon>Fusobacteriia</taxon>
        <taxon>Fusobacteriales</taxon>
        <taxon>Leptotrichiaceae</taxon>
        <taxon>Leptotrichia</taxon>
    </lineage>
</organism>
<protein>
    <submittedName>
        <fullName evidence="1">Type III pantothenate kinase</fullName>
    </submittedName>
</protein>
<keyword evidence="1" id="KW-0808">Transferase</keyword>
<keyword evidence="1" id="KW-0418">Kinase</keyword>
<reference evidence="1 2" key="1">
    <citation type="submission" date="2019-07" db="EMBL/GenBank/DDBJ databases">
        <title>Complete Genome Sequence of Leptotrichia wadei Strain JMUB3934.</title>
        <authorList>
            <person name="Watanabe S."/>
            <person name="Cui L."/>
        </authorList>
    </citation>
    <scope>NUCLEOTIDE SEQUENCE [LARGE SCALE GENOMIC DNA]</scope>
    <source>
        <strain evidence="1 2">JMUB3934</strain>
    </source>
</reference>
<name>A0A510KG98_9FUSO</name>
<accession>A0A510KG98</accession>
<gene>
    <name evidence="1" type="primary">coaX</name>
    <name evidence="1" type="ORF">JMUB3934_2008</name>
</gene>
<evidence type="ECO:0000313" key="1">
    <source>
        <dbReference type="EMBL" id="BBM50696.1"/>
    </source>
</evidence>